<dbReference type="eggNOG" id="ENOG50306XS">
    <property type="taxonomic scope" value="Bacteria"/>
</dbReference>
<comment type="caution">
    <text evidence="1">The sequence shown here is derived from an EMBL/GenBank/DDBJ whole genome shotgun (WGS) entry which is preliminary data.</text>
</comment>
<dbReference type="RefSeq" id="WP_052343263.1">
    <property type="nucleotide sequence ID" value="NZ_BAMD01000009.1"/>
</dbReference>
<sequence>MFFCSVVNSQGQENNLENNLFGIQIGIYPLSVYNEYRINRALVLRSELGFSYAWVGGTGIDGSDQWALTPDVVLEPRLYYNINRRISKEKRIDGNSGNYLAVHLGYRIGELAIRSKNITVFPSFSVLPMYGLRRNLGKHFNFEFAFGIGHSWTFQEFDYVDYMTSETETYKGTNSELVYGLRLAFGFIF</sequence>
<reference evidence="1 2" key="1">
    <citation type="journal article" date="2014" name="Genome Announc.">
        <title>Draft Genome Sequence of Cytophaga fermentans JCM 21142T, a Facultative Anaerobe Isolated from Marine Mud.</title>
        <authorList>
            <person name="Starns D."/>
            <person name="Oshima K."/>
            <person name="Suda W."/>
            <person name="Iino T."/>
            <person name="Yuki M."/>
            <person name="Inoue J."/>
            <person name="Kitamura K."/>
            <person name="Iida T."/>
            <person name="Darby A."/>
            <person name="Hattori M."/>
            <person name="Ohkuma M."/>
        </authorList>
    </citation>
    <scope>NUCLEOTIDE SEQUENCE [LARGE SCALE GENOMIC DNA]</scope>
    <source>
        <strain evidence="1 2">JCM 21142</strain>
    </source>
</reference>
<protein>
    <recommendedName>
        <fullName evidence="3">Outer membrane protein beta-barrel domain-containing protein</fullName>
    </recommendedName>
</protein>
<evidence type="ECO:0000313" key="1">
    <source>
        <dbReference type="EMBL" id="GAF02446.1"/>
    </source>
</evidence>
<organism evidence="1 2">
    <name type="scientific">Saccharicrinis fermentans DSM 9555 = JCM 21142</name>
    <dbReference type="NCBI Taxonomy" id="869213"/>
    <lineage>
        <taxon>Bacteria</taxon>
        <taxon>Pseudomonadati</taxon>
        <taxon>Bacteroidota</taxon>
        <taxon>Bacteroidia</taxon>
        <taxon>Marinilabiliales</taxon>
        <taxon>Marinilabiliaceae</taxon>
        <taxon>Saccharicrinis</taxon>
    </lineage>
</organism>
<evidence type="ECO:0000313" key="2">
    <source>
        <dbReference type="Proteomes" id="UP000019402"/>
    </source>
</evidence>
<keyword evidence="2" id="KW-1185">Reference proteome</keyword>
<dbReference type="STRING" id="869213.GCA_000517085_03418"/>
<dbReference type="AlphaFoldDB" id="W7YD91"/>
<dbReference type="OrthoDB" id="883248at2"/>
<proteinExistence type="predicted"/>
<dbReference type="EMBL" id="BAMD01000009">
    <property type="protein sequence ID" value="GAF02446.1"/>
    <property type="molecule type" value="Genomic_DNA"/>
</dbReference>
<evidence type="ECO:0008006" key="3">
    <source>
        <dbReference type="Google" id="ProtNLM"/>
    </source>
</evidence>
<dbReference type="Proteomes" id="UP000019402">
    <property type="component" value="Unassembled WGS sequence"/>
</dbReference>
<accession>W7YD91</accession>
<name>W7YD91_9BACT</name>
<gene>
    <name evidence="1" type="ORF">JCM21142_31081</name>
</gene>